<dbReference type="EMBL" id="CAJZBQ010000041">
    <property type="protein sequence ID" value="CAG9326718.1"/>
    <property type="molecule type" value="Genomic_DNA"/>
</dbReference>
<evidence type="ECO:0000313" key="2">
    <source>
        <dbReference type="EMBL" id="CAG9326718.1"/>
    </source>
</evidence>
<keyword evidence="3" id="KW-1185">Reference proteome</keyword>
<evidence type="ECO:0000313" key="3">
    <source>
        <dbReference type="Proteomes" id="UP001162131"/>
    </source>
</evidence>
<protein>
    <submittedName>
        <fullName evidence="2">Uncharacterized protein</fullName>
    </submittedName>
</protein>
<dbReference type="AlphaFoldDB" id="A0AAU9JYC9"/>
<evidence type="ECO:0000256" key="1">
    <source>
        <dbReference type="SAM" id="Coils"/>
    </source>
</evidence>
<sequence length="341" mass="40372">MESNIKVAILPKTILEPETEKSQKLAILENNTTQAGDSDYLSSLQFDKILNTEIANDYIPTKENNAEPNEDPYNIDILMQKKGSELNKALEEIRKQNLYNAACKLKSMLPSKGRCPICTLKLPCKHYSSTIEIKPASRGRSHSPMTSFTCLSETPKSSNVTQIHFSPEPREFYIRYRKINGNSAEVTRRPKEKGIDREYQKLKVLEKIEKYREEKLKKEIEIIEELKRVEEQEIVRQKRIEEKQKQYYERQKQRLKEYHEELKRPKEIETIRALVNDKKLKKREEMRRKYVEEQKRKIDEYHQKKRMIDGIIQDQISELEKAVLKPKKMSKSLKSSRNNKL</sequence>
<dbReference type="Proteomes" id="UP001162131">
    <property type="component" value="Unassembled WGS sequence"/>
</dbReference>
<reference evidence="2" key="1">
    <citation type="submission" date="2021-09" db="EMBL/GenBank/DDBJ databases">
        <authorList>
            <consortium name="AG Swart"/>
            <person name="Singh M."/>
            <person name="Singh A."/>
            <person name="Seah K."/>
            <person name="Emmerich C."/>
        </authorList>
    </citation>
    <scope>NUCLEOTIDE SEQUENCE</scope>
    <source>
        <strain evidence="2">ATCC30299</strain>
    </source>
</reference>
<name>A0AAU9JYC9_9CILI</name>
<feature type="coiled-coil region" evidence="1">
    <location>
        <begin position="212"/>
        <end position="296"/>
    </location>
</feature>
<keyword evidence="1" id="KW-0175">Coiled coil</keyword>
<organism evidence="2 3">
    <name type="scientific">Blepharisma stoltei</name>
    <dbReference type="NCBI Taxonomy" id="1481888"/>
    <lineage>
        <taxon>Eukaryota</taxon>
        <taxon>Sar</taxon>
        <taxon>Alveolata</taxon>
        <taxon>Ciliophora</taxon>
        <taxon>Postciliodesmatophora</taxon>
        <taxon>Heterotrichea</taxon>
        <taxon>Heterotrichida</taxon>
        <taxon>Blepharismidae</taxon>
        <taxon>Blepharisma</taxon>
    </lineage>
</organism>
<comment type="caution">
    <text evidence="2">The sequence shown here is derived from an EMBL/GenBank/DDBJ whole genome shotgun (WGS) entry which is preliminary data.</text>
</comment>
<proteinExistence type="predicted"/>
<gene>
    <name evidence="2" type="ORF">BSTOLATCC_MIC41986</name>
</gene>
<accession>A0AAU9JYC9</accession>